<keyword evidence="3" id="KW-1185">Reference proteome</keyword>
<protein>
    <submittedName>
        <fullName evidence="2">Uncharacterized protein</fullName>
    </submittedName>
</protein>
<proteinExistence type="predicted"/>
<name>F0EWM6_9NEIS</name>
<keyword evidence="1" id="KW-0812">Transmembrane</keyword>
<keyword evidence="1" id="KW-0472">Membrane</keyword>
<dbReference type="EMBL" id="AEWV01000006">
    <property type="protein sequence ID" value="EGC18107.1"/>
    <property type="molecule type" value="Genomic_DNA"/>
</dbReference>
<dbReference type="Proteomes" id="UP000004088">
    <property type="component" value="Unassembled WGS sequence"/>
</dbReference>
<comment type="caution">
    <text evidence="2">The sequence shown here is derived from an EMBL/GenBank/DDBJ whole genome shotgun (WGS) entry which is preliminary data.</text>
</comment>
<organism evidence="2 3">
    <name type="scientific">Kingella denitrificans ATCC 33394</name>
    <dbReference type="NCBI Taxonomy" id="888741"/>
    <lineage>
        <taxon>Bacteria</taxon>
        <taxon>Pseudomonadati</taxon>
        <taxon>Pseudomonadota</taxon>
        <taxon>Betaproteobacteria</taxon>
        <taxon>Neisseriales</taxon>
        <taxon>Neisseriaceae</taxon>
        <taxon>Kingella</taxon>
    </lineage>
</organism>
<accession>F0EWM6</accession>
<gene>
    <name evidence="2" type="ORF">HMPREF9098_0256</name>
</gene>
<dbReference type="HOGENOM" id="CLU_3062420_0_0_4"/>
<feature type="transmembrane region" description="Helical" evidence="1">
    <location>
        <begin position="25"/>
        <end position="42"/>
    </location>
</feature>
<evidence type="ECO:0000313" key="3">
    <source>
        <dbReference type="Proteomes" id="UP000004088"/>
    </source>
</evidence>
<sequence>MQAAFAPQIVAKLSFSKHNRRYQKIRSMLMPVLAFVLSAYFMRPPFQKQPAPR</sequence>
<dbReference type="STRING" id="888741.HMPREF9098_0256"/>
<dbReference type="AlphaFoldDB" id="F0EWM6"/>
<keyword evidence="1" id="KW-1133">Transmembrane helix</keyword>
<evidence type="ECO:0000313" key="2">
    <source>
        <dbReference type="EMBL" id="EGC18107.1"/>
    </source>
</evidence>
<reference evidence="2 3" key="1">
    <citation type="submission" date="2011-01" db="EMBL/GenBank/DDBJ databases">
        <authorList>
            <person name="Muzny D."/>
            <person name="Qin X."/>
            <person name="Deng J."/>
            <person name="Jiang H."/>
            <person name="Liu Y."/>
            <person name="Qu J."/>
            <person name="Song X.-Z."/>
            <person name="Zhang L."/>
            <person name="Thornton R."/>
            <person name="Coyle M."/>
            <person name="Francisco L."/>
            <person name="Jackson L."/>
            <person name="Javaid M."/>
            <person name="Korchina V."/>
            <person name="Kovar C."/>
            <person name="Mata R."/>
            <person name="Mathew T."/>
            <person name="Ngo R."/>
            <person name="Nguyen L."/>
            <person name="Nguyen N."/>
            <person name="Okwuonu G."/>
            <person name="Ongeri F."/>
            <person name="Pham C."/>
            <person name="Simmons D."/>
            <person name="Wilczek-Boney K."/>
            <person name="Hale W."/>
            <person name="Jakkamsetti A."/>
            <person name="Pham P."/>
            <person name="Ruth R."/>
            <person name="San Lucas F."/>
            <person name="Warren J."/>
            <person name="Zhang J."/>
            <person name="Zhao Z."/>
            <person name="Zhou C."/>
            <person name="Zhu D."/>
            <person name="Lee S."/>
            <person name="Bess C."/>
            <person name="Blankenburg K."/>
            <person name="Forbes L."/>
            <person name="Fu Q."/>
            <person name="Gubbala S."/>
            <person name="Hirani K."/>
            <person name="Jayaseelan J.C."/>
            <person name="Lara F."/>
            <person name="Munidasa M."/>
            <person name="Palculict T."/>
            <person name="Patil S."/>
            <person name="Pu L.-L."/>
            <person name="Saada N."/>
            <person name="Tang L."/>
            <person name="Weissenberger G."/>
            <person name="Zhu Y."/>
            <person name="Hemphill L."/>
            <person name="Shang Y."/>
            <person name="Youmans B."/>
            <person name="Ayvaz T."/>
            <person name="Ross M."/>
            <person name="Santibanez J."/>
            <person name="Aqrawi P."/>
            <person name="Gross S."/>
            <person name="Joshi V."/>
            <person name="Fowler G."/>
            <person name="Nazareth L."/>
            <person name="Reid J."/>
            <person name="Worley K."/>
            <person name="Petrosino J."/>
            <person name="Highlander S."/>
            <person name="Gibbs R."/>
        </authorList>
    </citation>
    <scope>NUCLEOTIDE SEQUENCE [LARGE SCALE GENOMIC DNA]</scope>
    <source>
        <strain evidence="2 3">ATCC 33394</strain>
    </source>
</reference>
<evidence type="ECO:0000256" key="1">
    <source>
        <dbReference type="SAM" id="Phobius"/>
    </source>
</evidence>